<keyword evidence="4" id="KW-1185">Reference proteome</keyword>
<sequence length="220" mass="22569">METPSSPGATSSSSSSPSSPSAPPPASSSADPGPAKGKGTFTTAVADGAAAGQGNIRRYKVEVEDGIGIDAQAAAKQIHNILSDKRSWTTNGKDGFQLVSDGKYDFTIKIASPATVDAICATGGLNTGGEVNCDVGPQVVVNLKRWNTGSPQFTGSIDDYRALIINHEVGHRIGHGHEGCPGKGKLAPAMMQQIYGLNGCLPNAWPYTADGTYISGPSVP</sequence>
<evidence type="ECO:0000256" key="1">
    <source>
        <dbReference type="SAM" id="MobiDB-lite"/>
    </source>
</evidence>
<dbReference type="Pfam" id="PF11350">
    <property type="entry name" value="DUF3152"/>
    <property type="match status" value="1"/>
</dbReference>
<protein>
    <recommendedName>
        <fullName evidence="2">DUF3152 domain-containing protein</fullName>
    </recommendedName>
</protein>
<evidence type="ECO:0000313" key="4">
    <source>
        <dbReference type="Proteomes" id="UP001500305"/>
    </source>
</evidence>
<evidence type="ECO:0000313" key="3">
    <source>
        <dbReference type="EMBL" id="GAA2263475.1"/>
    </source>
</evidence>
<reference evidence="4" key="1">
    <citation type="journal article" date="2019" name="Int. J. Syst. Evol. Microbiol.">
        <title>The Global Catalogue of Microorganisms (GCM) 10K type strain sequencing project: providing services to taxonomists for standard genome sequencing and annotation.</title>
        <authorList>
            <consortium name="The Broad Institute Genomics Platform"/>
            <consortium name="The Broad Institute Genome Sequencing Center for Infectious Disease"/>
            <person name="Wu L."/>
            <person name="Ma J."/>
        </authorList>
    </citation>
    <scope>NUCLEOTIDE SEQUENCE [LARGE SCALE GENOMIC DNA]</scope>
    <source>
        <strain evidence="4">JCM 7356</strain>
    </source>
</reference>
<name>A0ABP5RMY7_9ACTN</name>
<comment type="caution">
    <text evidence="3">The sequence shown here is derived from an EMBL/GenBank/DDBJ whole genome shotgun (WGS) entry which is preliminary data.</text>
</comment>
<dbReference type="Proteomes" id="UP001500305">
    <property type="component" value="Unassembled WGS sequence"/>
</dbReference>
<gene>
    <name evidence="3" type="ORF">GCM10010430_55000</name>
</gene>
<dbReference type="EMBL" id="BAAATR010000029">
    <property type="protein sequence ID" value="GAA2263475.1"/>
    <property type="molecule type" value="Genomic_DNA"/>
</dbReference>
<feature type="domain" description="DUF3152" evidence="2">
    <location>
        <begin position="34"/>
        <end position="198"/>
    </location>
</feature>
<feature type="compositionally biased region" description="Low complexity" evidence="1">
    <location>
        <begin position="1"/>
        <end position="19"/>
    </location>
</feature>
<accession>A0ABP5RMY7</accession>
<dbReference type="InterPro" id="IPR022603">
    <property type="entry name" value="DUF3152"/>
</dbReference>
<organism evidence="3 4">
    <name type="scientific">Kitasatospora cystarginea</name>
    <dbReference type="NCBI Taxonomy" id="58350"/>
    <lineage>
        <taxon>Bacteria</taxon>
        <taxon>Bacillati</taxon>
        <taxon>Actinomycetota</taxon>
        <taxon>Actinomycetes</taxon>
        <taxon>Kitasatosporales</taxon>
        <taxon>Streptomycetaceae</taxon>
        <taxon>Kitasatospora</taxon>
    </lineage>
</organism>
<feature type="region of interest" description="Disordered" evidence="1">
    <location>
        <begin position="1"/>
        <end position="41"/>
    </location>
</feature>
<proteinExistence type="predicted"/>
<dbReference type="SUPFAM" id="SSF55486">
    <property type="entry name" value="Metalloproteases ('zincins'), catalytic domain"/>
    <property type="match status" value="1"/>
</dbReference>
<evidence type="ECO:0000259" key="2">
    <source>
        <dbReference type="Pfam" id="PF11350"/>
    </source>
</evidence>